<comment type="subcellular location">
    <subcellularLocation>
        <location evidence="1">Cell outer membrane</location>
    </subcellularLocation>
</comment>
<feature type="signal peptide" evidence="6">
    <location>
        <begin position="1"/>
        <end position="25"/>
    </location>
</feature>
<evidence type="ECO:0000256" key="3">
    <source>
        <dbReference type="ARBA" id="ARBA00023237"/>
    </source>
</evidence>
<keyword evidence="2 4" id="KW-0472">Membrane</keyword>
<dbReference type="PANTHER" id="PTHR30329">
    <property type="entry name" value="STATOR ELEMENT OF FLAGELLAR MOTOR COMPLEX"/>
    <property type="match status" value="1"/>
</dbReference>
<dbReference type="InterPro" id="IPR006664">
    <property type="entry name" value="OMP_bac"/>
</dbReference>
<evidence type="ECO:0000256" key="2">
    <source>
        <dbReference type="ARBA" id="ARBA00023136"/>
    </source>
</evidence>
<dbReference type="PROSITE" id="PS51123">
    <property type="entry name" value="OMPA_2"/>
    <property type="match status" value="1"/>
</dbReference>
<evidence type="ECO:0000313" key="8">
    <source>
        <dbReference type="EMBL" id="MBF6057245.1"/>
    </source>
</evidence>
<comment type="caution">
    <text evidence="8">The sequence shown here is derived from an EMBL/GenBank/DDBJ whole genome shotgun (WGS) entry which is preliminary data.</text>
</comment>
<feature type="chain" id="PRO_5045715834" evidence="6">
    <location>
        <begin position="26"/>
        <end position="208"/>
    </location>
</feature>
<evidence type="ECO:0000256" key="1">
    <source>
        <dbReference type="ARBA" id="ARBA00004442"/>
    </source>
</evidence>
<dbReference type="SUPFAM" id="SSF103088">
    <property type="entry name" value="OmpA-like"/>
    <property type="match status" value="1"/>
</dbReference>
<keyword evidence="6" id="KW-0732">Signal</keyword>
<dbReference type="InterPro" id="IPR036737">
    <property type="entry name" value="OmpA-like_sf"/>
</dbReference>
<dbReference type="EMBL" id="JACBGI020000002">
    <property type="protein sequence ID" value="MBF6057245.1"/>
    <property type="molecule type" value="Genomic_DNA"/>
</dbReference>
<dbReference type="Gene3D" id="3.30.1330.60">
    <property type="entry name" value="OmpA-like domain"/>
    <property type="match status" value="1"/>
</dbReference>
<dbReference type="CDD" id="cd07185">
    <property type="entry name" value="OmpA_C-like"/>
    <property type="match status" value="1"/>
</dbReference>
<accession>A0ABS0BW02</accession>
<evidence type="ECO:0000256" key="4">
    <source>
        <dbReference type="PROSITE-ProRule" id="PRU00473"/>
    </source>
</evidence>
<evidence type="ECO:0000313" key="9">
    <source>
        <dbReference type="Proteomes" id="UP001193680"/>
    </source>
</evidence>
<dbReference type="InterPro" id="IPR006665">
    <property type="entry name" value="OmpA-like"/>
</dbReference>
<dbReference type="Proteomes" id="UP001193680">
    <property type="component" value="Unassembled WGS sequence"/>
</dbReference>
<sequence>MKKSIAVFLPVAALSAVFLNAPAQAANSDSGYVLDSNGQVVRDQFGGCVRNSNWVKDSEACGGEPEAKPVAKVEPKPVVQQKPEPEPIVVETVVVEDAPAAFVGFFALDKAELTDDAKTKLDAYAEYMQNHPQKSLAIQGYTDSQGSEAYNMELSQKRADAVKAYLVSKGIAAERMAAVGEGESNPVADNSTPEGRAQNRRVELALLD</sequence>
<dbReference type="PANTHER" id="PTHR30329:SF21">
    <property type="entry name" value="LIPOPROTEIN YIAD-RELATED"/>
    <property type="match status" value="1"/>
</dbReference>
<evidence type="ECO:0000259" key="7">
    <source>
        <dbReference type="PROSITE" id="PS51123"/>
    </source>
</evidence>
<dbReference type="PROSITE" id="PS01068">
    <property type="entry name" value="OMPA_1"/>
    <property type="match status" value="1"/>
</dbReference>
<evidence type="ECO:0000256" key="5">
    <source>
        <dbReference type="SAM" id="MobiDB-lite"/>
    </source>
</evidence>
<feature type="region of interest" description="Disordered" evidence="5">
    <location>
        <begin position="178"/>
        <end position="200"/>
    </location>
</feature>
<proteinExistence type="predicted"/>
<organism evidence="8 9">
    <name type="scientific">Thiomicrorhabdus heinhorstiae</name>
    <dbReference type="NCBI Taxonomy" id="2748010"/>
    <lineage>
        <taxon>Bacteria</taxon>
        <taxon>Pseudomonadati</taxon>
        <taxon>Pseudomonadota</taxon>
        <taxon>Gammaproteobacteria</taxon>
        <taxon>Thiotrichales</taxon>
        <taxon>Piscirickettsiaceae</taxon>
        <taxon>Thiomicrorhabdus</taxon>
    </lineage>
</organism>
<gene>
    <name evidence="8" type="ORF">H8792_002725</name>
</gene>
<keyword evidence="9" id="KW-1185">Reference proteome</keyword>
<dbReference type="PRINTS" id="PR01023">
    <property type="entry name" value="NAFLGMOTY"/>
</dbReference>
<reference evidence="8 9" key="1">
    <citation type="submission" date="2020-06" db="EMBL/GenBank/DDBJ databases">
        <authorList>
            <person name="Scott K."/>
        </authorList>
    </citation>
    <scope>NUCLEOTIDE SEQUENCE [LARGE SCALE GENOMIC DNA]</scope>
    <source>
        <strain evidence="8 9">HH1</strain>
    </source>
</reference>
<dbReference type="InterPro" id="IPR006690">
    <property type="entry name" value="OMPA-like_CS"/>
</dbReference>
<protein>
    <submittedName>
        <fullName evidence="8">OmpA family protein</fullName>
    </submittedName>
</protein>
<name>A0ABS0BW02_9GAMM</name>
<dbReference type="Pfam" id="PF00691">
    <property type="entry name" value="OmpA"/>
    <property type="match status" value="1"/>
</dbReference>
<feature type="domain" description="OmpA-like" evidence="7">
    <location>
        <begin position="93"/>
        <end position="208"/>
    </location>
</feature>
<dbReference type="PRINTS" id="PR01021">
    <property type="entry name" value="OMPADOMAIN"/>
</dbReference>
<reference evidence="8 9" key="2">
    <citation type="submission" date="2020-11" db="EMBL/GenBank/DDBJ databases">
        <title>Sulfur oxidizing isolate from Hospital Hole Sinkhole.</title>
        <authorList>
            <person name="Scott K.M."/>
        </authorList>
    </citation>
    <scope>NUCLEOTIDE SEQUENCE [LARGE SCALE GENOMIC DNA]</scope>
    <source>
        <strain evidence="8 9">HH1</strain>
    </source>
</reference>
<dbReference type="RefSeq" id="WP_194947609.1">
    <property type="nucleotide sequence ID" value="NZ_JACBGI020000002.1"/>
</dbReference>
<evidence type="ECO:0000256" key="6">
    <source>
        <dbReference type="SAM" id="SignalP"/>
    </source>
</evidence>
<keyword evidence="3" id="KW-0998">Cell outer membrane</keyword>
<dbReference type="InterPro" id="IPR050330">
    <property type="entry name" value="Bact_OuterMem_StrucFunc"/>
</dbReference>